<dbReference type="Proteomes" id="UP000677234">
    <property type="component" value="Chromosome"/>
</dbReference>
<evidence type="ECO:0000259" key="3">
    <source>
        <dbReference type="Pfam" id="PF19305"/>
    </source>
</evidence>
<accession>A0A7T5EJ69</accession>
<dbReference type="InterPro" id="IPR042188">
    <property type="entry name" value="MmgE/PrpD_sf_2"/>
</dbReference>
<dbReference type="SUPFAM" id="SSF103378">
    <property type="entry name" value="2-methylcitrate dehydratase PrpD"/>
    <property type="match status" value="1"/>
</dbReference>
<dbReference type="Proteomes" id="UP000595847">
    <property type="component" value="Chromosome"/>
</dbReference>
<dbReference type="RefSeq" id="WP_198827218.1">
    <property type="nucleotide sequence ID" value="NZ_CP066308.1"/>
</dbReference>
<dbReference type="EMBL" id="CP066308">
    <property type="protein sequence ID" value="QQE73611.1"/>
    <property type="molecule type" value="Genomic_DNA"/>
</dbReference>
<dbReference type="PANTHER" id="PTHR16943">
    <property type="entry name" value="2-METHYLCITRATE DEHYDRATASE-RELATED"/>
    <property type="match status" value="1"/>
</dbReference>
<evidence type="ECO:0000313" key="5">
    <source>
        <dbReference type="EMBL" id="QUO40693.1"/>
    </source>
</evidence>
<sequence length="454" mass="49032">MTAPALSQALARFIERTRYEDLPQEVVSFTKLCVLDWLGSALAGADQPPIRMIRELAEEMGGAEQAALVTGGRTSALHAALVNGAASHVVELDDIHKASIIHAATVVIPAALAAAEWRGRSGRDLIAAIAIGYDVCFRIGEAVSPSHYRYWHNTATCGTFGAAAAAGKLLGLAEESLVHALGNAGTQAAGLWEFIEDGAMSKQLHTGKAAMNGLLAALLAEKGFTGPTRILEGGRGFFHAMSEEFDASRVTERLGETFKIRENSFKIHASCRHTHPAIDLALSLRADPANPLRPEQVRKIRVGGYRSVVAITDDPSPASVYAAKFSLQFCVALALVKGRAGLAEFTEQTLHDPAIRTLMERIEVKLDPEVDAAYPECWGTRMEVTLAGGDTLTVRTDYPKGDPENPVAAEELIGKFRLMTDHLPVGRRERHIEMVLQLEEAADLAQFWPEGSRI</sequence>
<dbReference type="Pfam" id="PF03972">
    <property type="entry name" value="MmgE_PrpD_N"/>
    <property type="match status" value="1"/>
</dbReference>
<dbReference type="InterPro" id="IPR045336">
    <property type="entry name" value="MmgE_PrpD_N"/>
</dbReference>
<comment type="similarity">
    <text evidence="1">Belongs to the PrpD family.</text>
</comment>
<dbReference type="InterPro" id="IPR036148">
    <property type="entry name" value="MmgE/PrpD_sf"/>
</dbReference>
<dbReference type="AlphaFoldDB" id="A0A7T5EJ69"/>
<dbReference type="GO" id="GO:0016829">
    <property type="term" value="F:lyase activity"/>
    <property type="evidence" value="ECO:0007669"/>
    <property type="project" value="InterPro"/>
</dbReference>
<dbReference type="InterPro" id="IPR045337">
    <property type="entry name" value="MmgE_PrpD_C"/>
</dbReference>
<gene>
    <name evidence="4" type="ORF">JD108_17210</name>
    <name evidence="5" type="ORF">KDJ56_17155</name>
</gene>
<protein>
    <submittedName>
        <fullName evidence="4">MmgE/PrpD family protein</fullName>
    </submittedName>
</protein>
<evidence type="ECO:0000256" key="1">
    <source>
        <dbReference type="ARBA" id="ARBA00006174"/>
    </source>
</evidence>
<dbReference type="EMBL" id="CP073708">
    <property type="protein sequence ID" value="QUO40693.1"/>
    <property type="molecule type" value="Genomic_DNA"/>
</dbReference>
<dbReference type="PANTHER" id="PTHR16943:SF8">
    <property type="entry name" value="2-METHYLCITRATE DEHYDRATASE"/>
    <property type="match status" value="1"/>
</dbReference>
<evidence type="ECO:0000313" key="7">
    <source>
        <dbReference type="Proteomes" id="UP000677234"/>
    </source>
</evidence>
<dbReference type="Pfam" id="PF19305">
    <property type="entry name" value="MmgE_PrpD_C"/>
    <property type="match status" value="1"/>
</dbReference>
<feature type="domain" description="MmgE/PrpD C-terminal" evidence="3">
    <location>
        <begin position="268"/>
        <end position="439"/>
    </location>
</feature>
<proteinExistence type="inferred from homology"/>
<dbReference type="InterPro" id="IPR042183">
    <property type="entry name" value="MmgE/PrpD_sf_1"/>
</dbReference>
<dbReference type="InterPro" id="IPR005656">
    <property type="entry name" value="MmgE_PrpD"/>
</dbReference>
<dbReference type="Gene3D" id="3.30.1330.120">
    <property type="entry name" value="2-methylcitrate dehydratase PrpD"/>
    <property type="match status" value="1"/>
</dbReference>
<reference evidence="4 6" key="1">
    <citation type="submission" date="2020-12" db="EMBL/GenBank/DDBJ databases">
        <title>strain FJAT-54423T represents a novel species of the genus Brevibacillus.</title>
        <authorList>
            <person name="Tang R."/>
        </authorList>
    </citation>
    <scope>NUCLEOTIDE SEQUENCE [LARGE SCALE GENOMIC DNA]</scope>
    <source>
        <strain evidence="4 6">FJAT-54423</strain>
    </source>
</reference>
<name>A0A7T5EJ69_9BACL</name>
<evidence type="ECO:0000313" key="6">
    <source>
        <dbReference type="Proteomes" id="UP000595847"/>
    </source>
</evidence>
<dbReference type="KEGG" id="bcop:JD108_17210"/>
<evidence type="ECO:0000259" key="2">
    <source>
        <dbReference type="Pfam" id="PF03972"/>
    </source>
</evidence>
<organism evidence="4 6">
    <name type="scientific">Brevibacillus composti</name>
    <dbReference type="NCBI Taxonomy" id="2796470"/>
    <lineage>
        <taxon>Bacteria</taxon>
        <taxon>Bacillati</taxon>
        <taxon>Bacillota</taxon>
        <taxon>Bacilli</taxon>
        <taxon>Bacillales</taxon>
        <taxon>Paenibacillaceae</taxon>
        <taxon>Brevibacillus</taxon>
    </lineage>
</organism>
<feature type="domain" description="MmgE/PrpD N-terminal" evidence="2">
    <location>
        <begin position="8"/>
        <end position="247"/>
    </location>
</feature>
<evidence type="ECO:0000313" key="4">
    <source>
        <dbReference type="EMBL" id="QQE73611.1"/>
    </source>
</evidence>
<dbReference type="Gene3D" id="1.10.4100.10">
    <property type="entry name" value="2-methylcitrate dehydratase PrpD"/>
    <property type="match status" value="1"/>
</dbReference>
<reference evidence="5" key="2">
    <citation type="submission" date="2021-04" db="EMBL/GenBank/DDBJ databases">
        <title>Brevibacillus composti FJAT-54423, complete genome.</title>
        <authorList>
            <person name="Tang R."/>
        </authorList>
    </citation>
    <scope>NUCLEOTIDE SEQUENCE</scope>
    <source>
        <strain evidence="5">FJAT-54424</strain>
    </source>
</reference>
<keyword evidence="7" id="KW-1185">Reference proteome</keyword>